<dbReference type="STRING" id="1307839.L21SP5_01085"/>
<name>A0A0S2HXI0_9BACT</name>
<dbReference type="RefSeq" id="WP_057952264.1">
    <property type="nucleotide sequence ID" value="NZ_CP013118.1"/>
</dbReference>
<accession>A0A0S2HXI0</accession>
<dbReference type="Proteomes" id="UP000064893">
    <property type="component" value="Chromosome"/>
</dbReference>
<keyword evidence="1" id="KW-0732">Signal</keyword>
<keyword evidence="3" id="KW-1185">Reference proteome</keyword>
<dbReference type="EMBL" id="CP013118">
    <property type="protein sequence ID" value="ALO14749.1"/>
    <property type="molecule type" value="Genomic_DNA"/>
</dbReference>
<dbReference type="OrthoDB" id="1120448at2"/>
<evidence type="ECO:0000313" key="2">
    <source>
        <dbReference type="EMBL" id="ALO14749.1"/>
    </source>
</evidence>
<dbReference type="KEGG" id="blq:L21SP5_01085"/>
<sequence length="135" mass="15703" precursor="true">MKYLLIIPLFFIVTLSSAQPAGIMETCQNYFKDKYISDGQQYRALLAGEEVAEFHATFYEDNRYRLVACGARDNQTIVFNVYDKERNLLFSNKDYDNTPYWDLYFSSTTDCIIEARLDTNIQSSGIVYLLIGFEH</sequence>
<evidence type="ECO:0000256" key="1">
    <source>
        <dbReference type="SAM" id="SignalP"/>
    </source>
</evidence>
<organism evidence="2 3">
    <name type="scientific">Salinivirga cyanobacteriivorans</name>
    <dbReference type="NCBI Taxonomy" id="1307839"/>
    <lineage>
        <taxon>Bacteria</taxon>
        <taxon>Pseudomonadati</taxon>
        <taxon>Bacteroidota</taxon>
        <taxon>Bacteroidia</taxon>
        <taxon>Bacteroidales</taxon>
        <taxon>Salinivirgaceae</taxon>
        <taxon>Salinivirga</taxon>
    </lineage>
</organism>
<evidence type="ECO:0000313" key="3">
    <source>
        <dbReference type="Proteomes" id="UP000064893"/>
    </source>
</evidence>
<feature type="chain" id="PRO_5006599319" evidence="1">
    <location>
        <begin position="19"/>
        <end position="135"/>
    </location>
</feature>
<proteinExistence type="predicted"/>
<dbReference type="AlphaFoldDB" id="A0A0S2HXI0"/>
<protein>
    <submittedName>
        <fullName evidence="2">Uncharacterized protein</fullName>
    </submittedName>
</protein>
<gene>
    <name evidence="2" type="ORF">L21SP5_01085</name>
</gene>
<feature type="signal peptide" evidence="1">
    <location>
        <begin position="1"/>
        <end position="18"/>
    </location>
</feature>
<reference evidence="2 3" key="1">
    <citation type="submission" date="2015-11" db="EMBL/GenBank/DDBJ databases">
        <title>Description and complete genome sequence of a novel strain predominating in hypersaline microbial mats and representing a new family of the Bacteriodetes phylum.</title>
        <authorList>
            <person name="Spring S."/>
            <person name="Bunk B."/>
            <person name="Sproer C."/>
            <person name="Klenk H.-P."/>
        </authorList>
    </citation>
    <scope>NUCLEOTIDE SEQUENCE [LARGE SCALE GENOMIC DNA]</scope>
    <source>
        <strain evidence="2 3">L21-Spi-D4</strain>
    </source>
</reference>